<evidence type="ECO:0000259" key="3">
    <source>
        <dbReference type="PROSITE" id="PS51186"/>
    </source>
</evidence>
<reference evidence="4" key="1">
    <citation type="submission" date="2022-08" db="EMBL/GenBank/DDBJ databases">
        <title>A Global Phylogenomic Analysis of the Shiitake Genus Lentinula.</title>
        <authorList>
            <consortium name="DOE Joint Genome Institute"/>
            <person name="Sierra-Patev S."/>
            <person name="Min B."/>
            <person name="Naranjo-Ortiz M."/>
            <person name="Looney B."/>
            <person name="Konkel Z."/>
            <person name="Slot J.C."/>
            <person name="Sakamoto Y."/>
            <person name="Steenwyk J.L."/>
            <person name="Rokas A."/>
            <person name="Carro J."/>
            <person name="Camarero S."/>
            <person name="Ferreira P."/>
            <person name="Molpeceres G."/>
            <person name="Ruiz-Duenas F.J."/>
            <person name="Serrano A."/>
            <person name="Henrissat B."/>
            <person name="Drula E."/>
            <person name="Hughes K.W."/>
            <person name="Mata J.L."/>
            <person name="Ishikawa N.K."/>
            <person name="Vargas-Isla R."/>
            <person name="Ushijima S."/>
            <person name="Smith C.A."/>
            <person name="Ahrendt S."/>
            <person name="Andreopoulos W."/>
            <person name="He G."/>
            <person name="Labutti K."/>
            <person name="Lipzen A."/>
            <person name="Ng V."/>
            <person name="Riley R."/>
            <person name="Sandor L."/>
            <person name="Barry K."/>
            <person name="Martinez A.T."/>
            <person name="Xiao Y."/>
            <person name="Gibbons J.G."/>
            <person name="Terashima K."/>
            <person name="Grigoriev I.V."/>
            <person name="Hibbett D.S."/>
        </authorList>
    </citation>
    <scope>NUCLEOTIDE SEQUENCE</scope>
    <source>
        <strain evidence="4">JLM2183</strain>
    </source>
</reference>
<organism evidence="4 5">
    <name type="scientific">Lentinula aciculospora</name>
    <dbReference type="NCBI Taxonomy" id="153920"/>
    <lineage>
        <taxon>Eukaryota</taxon>
        <taxon>Fungi</taxon>
        <taxon>Dikarya</taxon>
        <taxon>Basidiomycota</taxon>
        <taxon>Agaricomycotina</taxon>
        <taxon>Agaricomycetes</taxon>
        <taxon>Agaricomycetidae</taxon>
        <taxon>Agaricales</taxon>
        <taxon>Marasmiineae</taxon>
        <taxon>Omphalotaceae</taxon>
        <taxon>Lentinula</taxon>
    </lineage>
</organism>
<feature type="transmembrane region" description="Helical" evidence="2">
    <location>
        <begin position="45"/>
        <end position="63"/>
    </location>
</feature>
<comment type="caution">
    <text evidence="4">The sequence shown here is derived from an EMBL/GenBank/DDBJ whole genome shotgun (WGS) entry which is preliminary data.</text>
</comment>
<name>A0A9W9AP30_9AGAR</name>
<evidence type="ECO:0000313" key="5">
    <source>
        <dbReference type="Proteomes" id="UP001150266"/>
    </source>
</evidence>
<dbReference type="SUPFAM" id="SSF55729">
    <property type="entry name" value="Acyl-CoA N-acyltransferases (Nat)"/>
    <property type="match status" value="1"/>
</dbReference>
<feature type="transmembrane region" description="Helical" evidence="2">
    <location>
        <begin position="69"/>
        <end position="89"/>
    </location>
</feature>
<evidence type="ECO:0000256" key="2">
    <source>
        <dbReference type="SAM" id="Phobius"/>
    </source>
</evidence>
<evidence type="ECO:0000256" key="1">
    <source>
        <dbReference type="ARBA" id="ARBA00022679"/>
    </source>
</evidence>
<keyword evidence="5" id="KW-1185">Reference proteome</keyword>
<protein>
    <recommendedName>
        <fullName evidence="3">N-acetyltransferase domain-containing protein</fullName>
    </recommendedName>
</protein>
<proteinExistence type="predicted"/>
<keyword evidence="2" id="KW-1133">Transmembrane helix</keyword>
<keyword evidence="2" id="KW-0812">Transmembrane</keyword>
<dbReference type="InterPro" id="IPR050769">
    <property type="entry name" value="NAT_camello-type"/>
</dbReference>
<dbReference type="GO" id="GO:0008080">
    <property type="term" value="F:N-acetyltransferase activity"/>
    <property type="evidence" value="ECO:0007669"/>
    <property type="project" value="InterPro"/>
</dbReference>
<dbReference type="EMBL" id="JAOTPV010000003">
    <property type="protein sequence ID" value="KAJ4486207.1"/>
    <property type="molecule type" value="Genomic_DNA"/>
</dbReference>
<dbReference type="PROSITE" id="PS51186">
    <property type="entry name" value="GNAT"/>
    <property type="match status" value="1"/>
</dbReference>
<dbReference type="PANTHER" id="PTHR13947">
    <property type="entry name" value="GNAT FAMILY N-ACETYLTRANSFERASE"/>
    <property type="match status" value="1"/>
</dbReference>
<evidence type="ECO:0000313" key="4">
    <source>
        <dbReference type="EMBL" id="KAJ4486207.1"/>
    </source>
</evidence>
<dbReference type="CDD" id="cd04301">
    <property type="entry name" value="NAT_SF"/>
    <property type="match status" value="1"/>
</dbReference>
<dbReference type="InterPro" id="IPR016181">
    <property type="entry name" value="Acyl_CoA_acyltransferase"/>
</dbReference>
<dbReference type="Proteomes" id="UP001150266">
    <property type="component" value="Unassembled WGS sequence"/>
</dbReference>
<dbReference type="OrthoDB" id="2564232at2759"/>
<keyword evidence="2" id="KW-0472">Membrane</keyword>
<sequence length="246" mass="27992">MDEPIARIRPYKVEDEKQVRFAIAKAAMEGLASANTKTILHPVSLSLWALLAGLLIQYMGWWPKPGAGFLAYIGLILPLGSAAVPIILFSDWNNRWYFDDLSRRVLRGPDMVDLQEYYSRSPASGLWILEFSNRLVGLMSIDASPSNTEENHSDTAIIRHIYVDEPYRTTGIQQDLIDYAVQSAFTSNSSITKVKATSSRLREYVDQALDEAGFKYEGVLETVGMLRWQVRNRILTRDEWNKRQNS</sequence>
<dbReference type="Pfam" id="PF00583">
    <property type="entry name" value="Acetyltransf_1"/>
    <property type="match status" value="1"/>
</dbReference>
<dbReference type="AlphaFoldDB" id="A0A9W9AP30"/>
<keyword evidence="1" id="KW-0808">Transferase</keyword>
<feature type="domain" description="N-acetyltransferase" evidence="3">
    <location>
        <begin position="85"/>
        <end position="233"/>
    </location>
</feature>
<dbReference type="PANTHER" id="PTHR13947:SF37">
    <property type="entry name" value="LD18367P"/>
    <property type="match status" value="1"/>
</dbReference>
<accession>A0A9W9AP30</accession>
<dbReference type="Gene3D" id="3.40.630.30">
    <property type="match status" value="1"/>
</dbReference>
<dbReference type="InterPro" id="IPR000182">
    <property type="entry name" value="GNAT_dom"/>
</dbReference>
<gene>
    <name evidence="4" type="ORF">J3R30DRAFT_3445263</name>
</gene>